<sequence length="186" mass="20581">MSRKLPSSSKQLQKTQEADYYKVSFLGAWQLLIQSIAIKFSEAATVVHTLLEFLSGSNNPLAHNVITEVAISSRLLDEANGGEEPDGDASEKKDDKPKDRGHDDCENTFENTYSGRGFLWVLLTVLAKLVLQFDELTSDSTVSNMFRAEFVTATSTIHENFSKDTKAAYTRILGAQEAKAAERKDA</sequence>
<dbReference type="OrthoDB" id="10261439at2759"/>
<name>A0A0C3BJ41_PILCF</name>
<dbReference type="STRING" id="765440.A0A0C3BJ41"/>
<gene>
    <name evidence="2" type="ORF">PILCRDRAFT_4846</name>
</gene>
<proteinExistence type="predicted"/>
<feature type="region of interest" description="Disordered" evidence="1">
    <location>
        <begin position="78"/>
        <end position="105"/>
    </location>
</feature>
<dbReference type="HOGENOM" id="CLU_1454929_0_0_1"/>
<dbReference type="AlphaFoldDB" id="A0A0C3BJ41"/>
<dbReference type="Proteomes" id="UP000054166">
    <property type="component" value="Unassembled WGS sequence"/>
</dbReference>
<dbReference type="InParanoid" id="A0A0C3BJ41"/>
<evidence type="ECO:0000313" key="3">
    <source>
        <dbReference type="Proteomes" id="UP000054166"/>
    </source>
</evidence>
<evidence type="ECO:0000256" key="1">
    <source>
        <dbReference type="SAM" id="MobiDB-lite"/>
    </source>
</evidence>
<protein>
    <submittedName>
        <fullName evidence="2">Uncharacterized protein</fullName>
    </submittedName>
</protein>
<organism evidence="2 3">
    <name type="scientific">Piloderma croceum (strain F 1598)</name>
    <dbReference type="NCBI Taxonomy" id="765440"/>
    <lineage>
        <taxon>Eukaryota</taxon>
        <taxon>Fungi</taxon>
        <taxon>Dikarya</taxon>
        <taxon>Basidiomycota</taxon>
        <taxon>Agaricomycotina</taxon>
        <taxon>Agaricomycetes</taxon>
        <taxon>Agaricomycetidae</taxon>
        <taxon>Atheliales</taxon>
        <taxon>Atheliaceae</taxon>
        <taxon>Piloderma</taxon>
    </lineage>
</organism>
<reference evidence="3" key="2">
    <citation type="submission" date="2015-01" db="EMBL/GenBank/DDBJ databases">
        <title>Evolutionary Origins and Diversification of the Mycorrhizal Mutualists.</title>
        <authorList>
            <consortium name="DOE Joint Genome Institute"/>
            <consortium name="Mycorrhizal Genomics Consortium"/>
            <person name="Kohler A."/>
            <person name="Kuo A."/>
            <person name="Nagy L.G."/>
            <person name="Floudas D."/>
            <person name="Copeland A."/>
            <person name="Barry K.W."/>
            <person name="Cichocki N."/>
            <person name="Veneault-Fourrey C."/>
            <person name="LaButti K."/>
            <person name="Lindquist E.A."/>
            <person name="Lipzen A."/>
            <person name="Lundell T."/>
            <person name="Morin E."/>
            <person name="Murat C."/>
            <person name="Riley R."/>
            <person name="Ohm R."/>
            <person name="Sun H."/>
            <person name="Tunlid A."/>
            <person name="Henrissat B."/>
            <person name="Grigoriev I.V."/>
            <person name="Hibbett D.S."/>
            <person name="Martin F."/>
        </authorList>
    </citation>
    <scope>NUCLEOTIDE SEQUENCE [LARGE SCALE GENOMIC DNA]</scope>
    <source>
        <strain evidence="3">F 1598</strain>
    </source>
</reference>
<feature type="compositionally biased region" description="Basic and acidic residues" evidence="1">
    <location>
        <begin position="89"/>
        <end position="105"/>
    </location>
</feature>
<dbReference type="EMBL" id="KN832982">
    <property type="protein sequence ID" value="KIM86343.1"/>
    <property type="molecule type" value="Genomic_DNA"/>
</dbReference>
<reference evidence="2 3" key="1">
    <citation type="submission" date="2014-04" db="EMBL/GenBank/DDBJ databases">
        <authorList>
            <consortium name="DOE Joint Genome Institute"/>
            <person name="Kuo A."/>
            <person name="Tarkka M."/>
            <person name="Buscot F."/>
            <person name="Kohler A."/>
            <person name="Nagy L.G."/>
            <person name="Floudas D."/>
            <person name="Copeland A."/>
            <person name="Barry K.W."/>
            <person name="Cichocki N."/>
            <person name="Veneault-Fourrey C."/>
            <person name="LaButti K."/>
            <person name="Lindquist E.A."/>
            <person name="Lipzen A."/>
            <person name="Lundell T."/>
            <person name="Morin E."/>
            <person name="Murat C."/>
            <person name="Sun H."/>
            <person name="Tunlid A."/>
            <person name="Henrissat B."/>
            <person name="Grigoriev I.V."/>
            <person name="Hibbett D.S."/>
            <person name="Martin F."/>
            <person name="Nordberg H.P."/>
            <person name="Cantor M.N."/>
            <person name="Hua S.X."/>
        </authorList>
    </citation>
    <scope>NUCLEOTIDE SEQUENCE [LARGE SCALE GENOMIC DNA]</scope>
    <source>
        <strain evidence="2 3">F 1598</strain>
    </source>
</reference>
<evidence type="ECO:0000313" key="2">
    <source>
        <dbReference type="EMBL" id="KIM86343.1"/>
    </source>
</evidence>
<accession>A0A0C3BJ41</accession>
<keyword evidence="3" id="KW-1185">Reference proteome</keyword>